<organism evidence="2 3">
    <name type="scientific">Puccinia triticina</name>
    <dbReference type="NCBI Taxonomy" id="208348"/>
    <lineage>
        <taxon>Eukaryota</taxon>
        <taxon>Fungi</taxon>
        <taxon>Dikarya</taxon>
        <taxon>Basidiomycota</taxon>
        <taxon>Pucciniomycotina</taxon>
        <taxon>Pucciniomycetes</taxon>
        <taxon>Pucciniales</taxon>
        <taxon>Pucciniaceae</taxon>
        <taxon>Puccinia</taxon>
    </lineage>
</organism>
<accession>A0ABY7D474</accession>
<keyword evidence="3" id="KW-1185">Reference proteome</keyword>
<dbReference type="RefSeq" id="XP_053026676.1">
    <property type="nucleotide sequence ID" value="XM_053162891.1"/>
</dbReference>
<protein>
    <submittedName>
        <fullName evidence="2">Uncharacterized protein</fullName>
    </submittedName>
</protein>
<evidence type="ECO:0000313" key="3">
    <source>
        <dbReference type="Proteomes" id="UP001164743"/>
    </source>
</evidence>
<gene>
    <name evidence="2" type="ORF">PtA15_14A1</name>
</gene>
<dbReference type="EMBL" id="CP110434">
    <property type="protein sequence ID" value="WAQ91121.1"/>
    <property type="molecule type" value="Genomic_DNA"/>
</dbReference>
<name>A0ABY7D474_9BASI</name>
<evidence type="ECO:0000313" key="2">
    <source>
        <dbReference type="EMBL" id="WAQ91121.1"/>
    </source>
</evidence>
<dbReference type="GeneID" id="77803675"/>
<sequence length="222" mass="24805">MQPDPFAAPFSTPPRQGGIFFSPPRSLDTLTAKRTQSKDLTRTIHCNLSLRSNQITELPSEIGNLRSLRVLKLAYNRLDPPLVATSFIPNMMIMADDRQFQWFSQSRGVCYFAPPARTLVPVDDKLPSPLPSLLKTCIRKMPSLPTHDSHTPRHQAPDPAALLPVQLQKILADPGAYSYCCDLCISRWALKPGALPQTQPHPRHAFQFRAINQHAGLVPLNK</sequence>
<reference evidence="2" key="1">
    <citation type="submission" date="2022-10" db="EMBL/GenBank/DDBJ databases">
        <title>Puccinia triticina Genome sequencing and assembly.</title>
        <authorList>
            <person name="Li C."/>
        </authorList>
    </citation>
    <scope>NUCLEOTIDE SEQUENCE</scope>
    <source>
        <strain evidence="2">Pt15</strain>
    </source>
</reference>
<proteinExistence type="predicted"/>
<dbReference type="Proteomes" id="UP001164743">
    <property type="component" value="Chromosome 14A"/>
</dbReference>
<feature type="region of interest" description="Disordered" evidence="1">
    <location>
        <begin position="1"/>
        <end position="23"/>
    </location>
</feature>
<dbReference type="SUPFAM" id="SSF52075">
    <property type="entry name" value="Outer arm dynein light chain 1"/>
    <property type="match status" value="1"/>
</dbReference>
<dbReference type="InterPro" id="IPR032675">
    <property type="entry name" value="LRR_dom_sf"/>
</dbReference>
<dbReference type="Gene3D" id="3.80.10.10">
    <property type="entry name" value="Ribonuclease Inhibitor"/>
    <property type="match status" value="1"/>
</dbReference>
<evidence type="ECO:0000256" key="1">
    <source>
        <dbReference type="SAM" id="MobiDB-lite"/>
    </source>
</evidence>